<evidence type="ECO:0000256" key="2">
    <source>
        <dbReference type="SAM" id="Phobius"/>
    </source>
</evidence>
<feature type="transmembrane region" description="Helical" evidence="2">
    <location>
        <begin position="268"/>
        <end position="288"/>
    </location>
</feature>
<dbReference type="InterPro" id="IPR026898">
    <property type="entry name" value="PrsW"/>
</dbReference>
<dbReference type="PANTHER" id="PTHR36844:SF1">
    <property type="entry name" value="PROTEASE PRSW"/>
    <property type="match status" value="1"/>
</dbReference>
<evidence type="ECO:0000256" key="1">
    <source>
        <dbReference type="SAM" id="MobiDB-lite"/>
    </source>
</evidence>
<keyword evidence="3" id="KW-0482">Metalloprotease</keyword>
<name>A0AAQ0BY05_9ACTO</name>
<feature type="region of interest" description="Disordered" evidence="1">
    <location>
        <begin position="1"/>
        <end position="83"/>
    </location>
</feature>
<evidence type="ECO:0000313" key="4">
    <source>
        <dbReference type="Proteomes" id="UP000595220"/>
    </source>
</evidence>
<feature type="transmembrane region" description="Helical" evidence="2">
    <location>
        <begin position="132"/>
        <end position="153"/>
    </location>
</feature>
<feature type="transmembrane region" description="Helical" evidence="2">
    <location>
        <begin position="332"/>
        <end position="353"/>
    </location>
</feature>
<dbReference type="Proteomes" id="UP000595220">
    <property type="component" value="Chromosome"/>
</dbReference>
<evidence type="ECO:0000313" key="3">
    <source>
        <dbReference type="EMBL" id="QQC44528.1"/>
    </source>
</evidence>
<dbReference type="GO" id="GO:0008237">
    <property type="term" value="F:metallopeptidase activity"/>
    <property type="evidence" value="ECO:0007669"/>
    <property type="project" value="UniProtKB-KW"/>
</dbReference>
<keyword evidence="4" id="KW-1185">Reference proteome</keyword>
<dbReference type="EMBL" id="CP066065">
    <property type="protein sequence ID" value="QQC44528.1"/>
    <property type="molecule type" value="Genomic_DNA"/>
</dbReference>
<sequence>MTDTPQIPAPPRSFAPIPQPHRAAAPIPQPAEPVRRPSTPVPQPEVAPIPVPPPSRAQVSKGHGEAASEASLTRAPAPTNDTSAPGQFTSEFQRFVSLAPAMPGSGAVQYPQAPPQAVQAWAMPTPEKKLPIFEALVIGAGAGLMLVGILGYLLASGPFLALFLAICCLVPLGIIVLFLQFVDRFEPEPWWTKTAAFLWGGGVAVFFAGLSNTLSKEAVANATGNVDAGKLFVGVVAAPLGEELMKALGVLVIVMIRRDRISSPLDGLVYAGFSAAGFLVVEDFGYFVGAVYDGRFAQTFFVRVFMGVFGHVMYTTCTGWAIGWAVTRTRSVGAGIGAVLVAYLIAVSLHGLWNGSAAIARSEEMFYVIYVFVHVPLFCCWLCFVATTMRRERRDIAAGLIPYLNQGWVLAGEVQMVCDPAFRRNALRWVSGGGAPAKKAMKNFMYALASLGLDQVVMNVCGAEQRRIESTRDKLQEATRDRQVFLTLMGVG</sequence>
<keyword evidence="3" id="KW-0378">Hydrolase</keyword>
<protein>
    <submittedName>
        <fullName evidence="3">PrsW family intramembrane metalloprotease</fullName>
    </submittedName>
</protein>
<gene>
    <name evidence="3" type="ORF">I6H42_03805</name>
</gene>
<feature type="compositionally biased region" description="Pro residues" evidence="1">
    <location>
        <begin position="7"/>
        <end position="19"/>
    </location>
</feature>
<dbReference type="AlphaFoldDB" id="A0AAQ0BY05"/>
<feature type="transmembrane region" description="Helical" evidence="2">
    <location>
        <begin position="159"/>
        <end position="182"/>
    </location>
</feature>
<keyword evidence="2" id="KW-0812">Transmembrane</keyword>
<feature type="transmembrane region" description="Helical" evidence="2">
    <location>
        <begin position="194"/>
        <end position="211"/>
    </location>
</feature>
<keyword evidence="2" id="KW-0472">Membrane</keyword>
<feature type="transmembrane region" description="Helical" evidence="2">
    <location>
        <begin position="231"/>
        <end position="256"/>
    </location>
</feature>
<proteinExistence type="predicted"/>
<organism evidence="3 4">
    <name type="scientific">Schaalia meyeri</name>
    <dbReference type="NCBI Taxonomy" id="52773"/>
    <lineage>
        <taxon>Bacteria</taxon>
        <taxon>Bacillati</taxon>
        <taxon>Actinomycetota</taxon>
        <taxon>Actinomycetes</taxon>
        <taxon>Actinomycetales</taxon>
        <taxon>Actinomycetaceae</taxon>
        <taxon>Schaalia</taxon>
    </lineage>
</organism>
<accession>A0AAQ0BY05</accession>
<feature type="transmembrane region" description="Helical" evidence="2">
    <location>
        <begin position="365"/>
        <end position="386"/>
    </location>
</feature>
<feature type="transmembrane region" description="Helical" evidence="2">
    <location>
        <begin position="300"/>
        <end position="325"/>
    </location>
</feature>
<feature type="compositionally biased region" description="Pro residues" evidence="1">
    <location>
        <begin position="39"/>
        <end position="55"/>
    </location>
</feature>
<reference evidence="3 4" key="1">
    <citation type="submission" date="2020-12" db="EMBL/GenBank/DDBJ databases">
        <title>FDA dAtabase for Regulatory Grade micrObial Sequences (FDA-ARGOS): Supporting development and validation of Infectious Disease Dx tests.</title>
        <authorList>
            <person name="Sproer C."/>
            <person name="Gronow S."/>
            <person name="Severitt S."/>
            <person name="Schroder I."/>
            <person name="Tallon L."/>
            <person name="Sadzewicz L."/>
            <person name="Zhao X."/>
            <person name="Boylan J."/>
            <person name="Ott S."/>
            <person name="Bowen H."/>
            <person name="Vavikolanu K."/>
            <person name="Mehta A."/>
            <person name="Aluvathingal J."/>
            <person name="Nadendla S."/>
            <person name="Lowell S."/>
            <person name="Myers T."/>
            <person name="Yan Y."/>
            <person name="Sichtig H."/>
        </authorList>
    </citation>
    <scope>NUCLEOTIDE SEQUENCE [LARGE SCALE GENOMIC DNA]</scope>
    <source>
        <strain evidence="3 4">FDAARGOS_985</strain>
    </source>
</reference>
<dbReference type="Pfam" id="PF13367">
    <property type="entry name" value="PrsW-protease"/>
    <property type="match status" value="1"/>
</dbReference>
<keyword evidence="3" id="KW-0645">Protease</keyword>
<keyword evidence="2" id="KW-1133">Transmembrane helix</keyword>
<dbReference type="PANTHER" id="PTHR36844">
    <property type="entry name" value="PROTEASE PRSW"/>
    <property type="match status" value="1"/>
</dbReference>